<dbReference type="InterPro" id="IPR037294">
    <property type="entry name" value="ABC_BtuC-like"/>
</dbReference>
<feature type="transmembrane region" description="Helical" evidence="8">
    <location>
        <begin position="113"/>
        <end position="133"/>
    </location>
</feature>
<dbReference type="PANTHER" id="PTHR30472:SF1">
    <property type="entry name" value="FE(3+) DICITRATE TRANSPORT SYSTEM PERMEASE PROTEIN FECC-RELATED"/>
    <property type="match status" value="1"/>
</dbReference>
<evidence type="ECO:0000256" key="7">
    <source>
        <dbReference type="ARBA" id="ARBA00023136"/>
    </source>
</evidence>
<name>A0A919MSX3_9ACTN</name>
<dbReference type="GO" id="GO:0005886">
    <property type="term" value="C:plasma membrane"/>
    <property type="evidence" value="ECO:0007669"/>
    <property type="project" value="UniProtKB-SubCell"/>
</dbReference>
<evidence type="ECO:0000313" key="9">
    <source>
        <dbReference type="EMBL" id="GIE98661.1"/>
    </source>
</evidence>
<keyword evidence="4" id="KW-1003">Cell membrane</keyword>
<dbReference type="FunFam" id="1.10.3470.10:FF:000001">
    <property type="entry name" value="Vitamin B12 ABC transporter permease BtuC"/>
    <property type="match status" value="1"/>
</dbReference>
<comment type="similarity">
    <text evidence="2">Belongs to the binding-protein-dependent transport system permease family. FecCD subfamily.</text>
</comment>
<sequence length="355" mass="35622">MTTRTTGTATAAAPRRIAVAATARPALLLVAAAVLAGLCVASLAAGSKAVPLDEVVRAVIDRAAARGVNPQVDAIVWGVRMPRTGCAVLVGIALGLAGALMQGLTRNPLADPGLLGVSAGASFAVVVAVAAFGMSAASEYVWFALAGALAGAVAVQVLGSMGHGGATPVKIALAGIALTFLLGSCASAIALRHPEALNRFRFWSAGSLTGADPAMLSRMAPLLAAGVLLAVTAGPALNSLALGDDTAVALGRRVGAIRIRAVAAITLLAGTAVAMAGPIVFIGLVVPHVARLITGPDHRWLLPATALLAPCLLLFADIVGRVVTRPEEVQAGIVVAFLGGPFFIALVRRHRTVEL</sequence>
<dbReference type="RefSeq" id="WP_203785675.1">
    <property type="nucleotide sequence ID" value="NZ_BOMV01000064.1"/>
</dbReference>
<dbReference type="PANTHER" id="PTHR30472">
    <property type="entry name" value="FERRIC ENTEROBACTIN TRANSPORT SYSTEM PERMEASE PROTEIN"/>
    <property type="match status" value="1"/>
</dbReference>
<keyword evidence="3" id="KW-0813">Transport</keyword>
<evidence type="ECO:0000256" key="6">
    <source>
        <dbReference type="ARBA" id="ARBA00022989"/>
    </source>
</evidence>
<evidence type="ECO:0000256" key="2">
    <source>
        <dbReference type="ARBA" id="ARBA00007935"/>
    </source>
</evidence>
<protein>
    <submittedName>
        <fullName evidence="9">Iron ABC transporter permease</fullName>
    </submittedName>
</protein>
<evidence type="ECO:0000313" key="10">
    <source>
        <dbReference type="Proteomes" id="UP000636960"/>
    </source>
</evidence>
<feature type="transmembrane region" description="Helical" evidence="8">
    <location>
        <begin position="329"/>
        <end position="347"/>
    </location>
</feature>
<feature type="transmembrane region" description="Helical" evidence="8">
    <location>
        <begin position="222"/>
        <end position="241"/>
    </location>
</feature>
<keyword evidence="10" id="KW-1185">Reference proteome</keyword>
<dbReference type="Pfam" id="PF01032">
    <property type="entry name" value="FecCD"/>
    <property type="match status" value="1"/>
</dbReference>
<evidence type="ECO:0000256" key="5">
    <source>
        <dbReference type="ARBA" id="ARBA00022692"/>
    </source>
</evidence>
<dbReference type="Gene3D" id="1.10.3470.10">
    <property type="entry name" value="ABC transporter involved in vitamin B12 uptake, BtuC"/>
    <property type="match status" value="1"/>
</dbReference>
<keyword evidence="7 8" id="KW-0472">Membrane</keyword>
<evidence type="ECO:0000256" key="4">
    <source>
        <dbReference type="ARBA" id="ARBA00022475"/>
    </source>
</evidence>
<feature type="transmembrane region" description="Helical" evidence="8">
    <location>
        <begin position="26"/>
        <end position="45"/>
    </location>
</feature>
<feature type="transmembrane region" description="Helical" evidence="8">
    <location>
        <begin position="300"/>
        <end position="323"/>
    </location>
</feature>
<organism evidence="9 10">
    <name type="scientific">Paractinoplanes rishiriensis</name>
    <dbReference type="NCBI Taxonomy" id="1050105"/>
    <lineage>
        <taxon>Bacteria</taxon>
        <taxon>Bacillati</taxon>
        <taxon>Actinomycetota</taxon>
        <taxon>Actinomycetes</taxon>
        <taxon>Micromonosporales</taxon>
        <taxon>Micromonosporaceae</taxon>
        <taxon>Paractinoplanes</taxon>
    </lineage>
</organism>
<feature type="transmembrane region" description="Helical" evidence="8">
    <location>
        <begin position="84"/>
        <end position="101"/>
    </location>
</feature>
<dbReference type="AlphaFoldDB" id="A0A919MSX3"/>
<reference evidence="9" key="1">
    <citation type="submission" date="2021-01" db="EMBL/GenBank/DDBJ databases">
        <title>Whole genome shotgun sequence of Actinoplanes rishiriensis NBRC 108556.</title>
        <authorList>
            <person name="Komaki H."/>
            <person name="Tamura T."/>
        </authorList>
    </citation>
    <scope>NUCLEOTIDE SEQUENCE</scope>
    <source>
        <strain evidence="9">NBRC 108556</strain>
    </source>
</reference>
<gene>
    <name evidence="9" type="ORF">Ari01nite_61260</name>
</gene>
<proteinExistence type="inferred from homology"/>
<dbReference type="InterPro" id="IPR000522">
    <property type="entry name" value="ABC_transptr_permease_BtuC"/>
</dbReference>
<dbReference type="GO" id="GO:0022857">
    <property type="term" value="F:transmembrane transporter activity"/>
    <property type="evidence" value="ECO:0007669"/>
    <property type="project" value="InterPro"/>
</dbReference>
<comment type="caution">
    <text evidence="9">The sequence shown here is derived from an EMBL/GenBank/DDBJ whole genome shotgun (WGS) entry which is preliminary data.</text>
</comment>
<keyword evidence="5 8" id="KW-0812">Transmembrane</keyword>
<feature type="transmembrane region" description="Helical" evidence="8">
    <location>
        <begin position="140"/>
        <end position="159"/>
    </location>
</feature>
<dbReference type="Proteomes" id="UP000636960">
    <property type="component" value="Unassembled WGS sequence"/>
</dbReference>
<dbReference type="CDD" id="cd06550">
    <property type="entry name" value="TM_ABC_iron-siderophores_like"/>
    <property type="match status" value="1"/>
</dbReference>
<keyword evidence="6 8" id="KW-1133">Transmembrane helix</keyword>
<evidence type="ECO:0000256" key="8">
    <source>
        <dbReference type="SAM" id="Phobius"/>
    </source>
</evidence>
<feature type="transmembrane region" description="Helical" evidence="8">
    <location>
        <begin position="171"/>
        <end position="191"/>
    </location>
</feature>
<dbReference type="GO" id="GO:0033214">
    <property type="term" value="P:siderophore-iron import into cell"/>
    <property type="evidence" value="ECO:0007669"/>
    <property type="project" value="TreeGrafter"/>
</dbReference>
<dbReference type="SUPFAM" id="SSF81345">
    <property type="entry name" value="ABC transporter involved in vitamin B12 uptake, BtuC"/>
    <property type="match status" value="1"/>
</dbReference>
<evidence type="ECO:0000256" key="3">
    <source>
        <dbReference type="ARBA" id="ARBA00022448"/>
    </source>
</evidence>
<feature type="transmembrane region" description="Helical" evidence="8">
    <location>
        <begin position="261"/>
        <end position="288"/>
    </location>
</feature>
<dbReference type="EMBL" id="BOMV01000064">
    <property type="protein sequence ID" value="GIE98661.1"/>
    <property type="molecule type" value="Genomic_DNA"/>
</dbReference>
<comment type="subcellular location">
    <subcellularLocation>
        <location evidence="1">Cell membrane</location>
        <topology evidence="1">Multi-pass membrane protein</topology>
    </subcellularLocation>
</comment>
<accession>A0A919MSX3</accession>
<evidence type="ECO:0000256" key="1">
    <source>
        <dbReference type="ARBA" id="ARBA00004651"/>
    </source>
</evidence>